<accession>A0A437PHS5</accession>
<feature type="chain" id="PRO_5019583301" evidence="1">
    <location>
        <begin position="23"/>
        <end position="141"/>
    </location>
</feature>
<keyword evidence="2" id="KW-0808">Transferase</keyword>
<sequence>MIRSPRLSLALAAALLAAPALAQDAKVREHSVAPGKQVRIVAVPNLKKDCSLGPQPEVKVTAPPKNGALIQRAGKMKTPPTYRCPNAEAQVQALFYESKAGFNGTDEVTVEIKGADGNTVTQTIRLKVGGAGGDKKDTTDL</sequence>
<keyword evidence="3" id="KW-1185">Reference proteome</keyword>
<dbReference type="GO" id="GO:0008483">
    <property type="term" value="F:transaminase activity"/>
    <property type="evidence" value="ECO:0007669"/>
    <property type="project" value="UniProtKB-KW"/>
</dbReference>
<feature type="signal peptide" evidence="1">
    <location>
        <begin position="1"/>
        <end position="22"/>
    </location>
</feature>
<reference evidence="2 3" key="1">
    <citation type="submission" date="2019-01" db="EMBL/GenBank/DDBJ databases">
        <authorList>
            <person name="Chen W.-M."/>
        </authorList>
    </citation>
    <scope>NUCLEOTIDE SEQUENCE [LARGE SCALE GENOMIC DNA]</scope>
    <source>
        <strain evidence="2 3">TER-1</strain>
    </source>
</reference>
<keyword evidence="2" id="KW-0032">Aminotransferase</keyword>
<keyword evidence="1" id="KW-0732">Signal</keyword>
<gene>
    <name evidence="2" type="ORF">EOE48_01920</name>
</gene>
<evidence type="ECO:0000313" key="2">
    <source>
        <dbReference type="EMBL" id="RVU21828.1"/>
    </source>
</evidence>
<protein>
    <submittedName>
        <fullName evidence="2">4-aminobutyrate aminotransferase</fullName>
    </submittedName>
</protein>
<dbReference type="RefSeq" id="WP_127727071.1">
    <property type="nucleotide sequence ID" value="NZ_SACP01000001.1"/>
</dbReference>
<dbReference type="AlphaFoldDB" id="A0A437PHS5"/>
<dbReference type="OrthoDB" id="8265246at2"/>
<dbReference type="EMBL" id="SACP01000001">
    <property type="protein sequence ID" value="RVU21828.1"/>
    <property type="molecule type" value="Genomic_DNA"/>
</dbReference>
<evidence type="ECO:0000313" key="3">
    <source>
        <dbReference type="Proteomes" id="UP000286997"/>
    </source>
</evidence>
<dbReference type="Proteomes" id="UP000286997">
    <property type="component" value="Unassembled WGS sequence"/>
</dbReference>
<comment type="caution">
    <text evidence="2">The sequence shown here is derived from an EMBL/GenBank/DDBJ whole genome shotgun (WGS) entry which is preliminary data.</text>
</comment>
<evidence type="ECO:0000256" key="1">
    <source>
        <dbReference type="SAM" id="SignalP"/>
    </source>
</evidence>
<name>A0A437PHS5_9HYPH</name>
<proteinExistence type="predicted"/>
<organism evidence="2 3">
    <name type="scientific">Methylobacterium oryzihabitans</name>
    <dbReference type="NCBI Taxonomy" id="2499852"/>
    <lineage>
        <taxon>Bacteria</taxon>
        <taxon>Pseudomonadati</taxon>
        <taxon>Pseudomonadota</taxon>
        <taxon>Alphaproteobacteria</taxon>
        <taxon>Hyphomicrobiales</taxon>
        <taxon>Methylobacteriaceae</taxon>
        <taxon>Methylobacterium</taxon>
    </lineage>
</organism>